<feature type="compositionally biased region" description="Basic residues" evidence="1">
    <location>
        <begin position="264"/>
        <end position="273"/>
    </location>
</feature>
<feature type="region of interest" description="Disordered" evidence="1">
    <location>
        <begin position="230"/>
        <end position="283"/>
    </location>
</feature>
<reference evidence="3" key="3">
    <citation type="journal article" date="2018" name="Mol. Plant Microbe Interact.">
        <title>Genome sequence resources for the wheat stripe rust pathogen (Puccinia striiformis f. sp. tritici) and the barley stripe rust pathogen (Puccinia striiformis f. sp. hordei).</title>
        <authorList>
            <person name="Xia C."/>
            <person name="Wang M."/>
            <person name="Yin C."/>
            <person name="Cornejo O.E."/>
            <person name="Hulbert S.H."/>
            <person name="Chen X."/>
        </authorList>
    </citation>
    <scope>NUCLEOTIDE SEQUENCE [LARGE SCALE GENOMIC DNA]</scope>
    <source>
        <strain evidence="3">93TX-2</strain>
    </source>
</reference>
<gene>
    <name evidence="2" type="ORF">PSHT_02061</name>
</gene>
<keyword evidence="3" id="KW-1185">Reference proteome</keyword>
<dbReference type="AlphaFoldDB" id="A0A2S4WJ56"/>
<organism evidence="2 3">
    <name type="scientific">Puccinia striiformis</name>
    <dbReference type="NCBI Taxonomy" id="27350"/>
    <lineage>
        <taxon>Eukaryota</taxon>
        <taxon>Fungi</taxon>
        <taxon>Dikarya</taxon>
        <taxon>Basidiomycota</taxon>
        <taxon>Pucciniomycotina</taxon>
        <taxon>Pucciniomycetes</taxon>
        <taxon>Pucciniales</taxon>
        <taxon>Pucciniaceae</taxon>
        <taxon>Puccinia</taxon>
    </lineage>
</organism>
<dbReference type="Proteomes" id="UP000238274">
    <property type="component" value="Unassembled WGS sequence"/>
</dbReference>
<reference evidence="3" key="2">
    <citation type="journal article" date="2018" name="BMC Genomics">
        <title>Genomic insights into host adaptation between the wheat stripe rust pathogen (Puccinia striiformis f. sp. tritici) and the barley stripe rust pathogen (Puccinia striiformis f. sp. hordei).</title>
        <authorList>
            <person name="Xia C."/>
            <person name="Wang M."/>
            <person name="Yin C."/>
            <person name="Cornejo O.E."/>
            <person name="Hulbert S.H."/>
            <person name="Chen X."/>
        </authorList>
    </citation>
    <scope>NUCLEOTIDE SEQUENCE [LARGE SCALE GENOMIC DNA]</scope>
    <source>
        <strain evidence="3">93TX-2</strain>
    </source>
</reference>
<proteinExistence type="predicted"/>
<dbReference type="PANTHER" id="PTHR35396">
    <property type="entry name" value="SMALL SECRETED PROTEIN"/>
    <property type="match status" value="1"/>
</dbReference>
<dbReference type="EMBL" id="PKSM01000017">
    <property type="protein sequence ID" value="POW21717.1"/>
    <property type="molecule type" value="Genomic_DNA"/>
</dbReference>
<evidence type="ECO:0000313" key="2">
    <source>
        <dbReference type="EMBL" id="POW21717.1"/>
    </source>
</evidence>
<comment type="caution">
    <text evidence="2">The sequence shown here is derived from an EMBL/GenBank/DDBJ whole genome shotgun (WGS) entry which is preliminary data.</text>
</comment>
<sequence length="283" mass="31409">MTNVTFFGKNARPCLRSAASSSSRIAQSSAKFMDTSIRESPLEARFEYKVKISPVQDDRPPDHSALNPSDPSLIRILSILSLLVGLCFETVNANWDEATGYLHDYKPSDGWLSKNKHGEFKKNRRVGTRPSGCLPSVNILHCVVQLMALFTVNHADDRYHGCPYGTCCAFTQLPLVNDMEPNPGNRTYGYETSIDGTFHRGPVDKRTRQPNHDRNYPGFHLPKAWPKRLPFPKQPNIQPACAAKGQANMDPGQEGERREGGRYGGRHKGHKNRGGSSGGYAPS</sequence>
<feature type="compositionally biased region" description="Basic and acidic residues" evidence="1">
    <location>
        <begin position="197"/>
        <end position="215"/>
    </location>
</feature>
<dbReference type="OrthoDB" id="2506289at2759"/>
<dbReference type="VEuPathDB" id="FungiDB:PSHT_02061"/>
<evidence type="ECO:0000313" key="3">
    <source>
        <dbReference type="Proteomes" id="UP000238274"/>
    </source>
</evidence>
<evidence type="ECO:0000256" key="1">
    <source>
        <dbReference type="SAM" id="MobiDB-lite"/>
    </source>
</evidence>
<protein>
    <submittedName>
        <fullName evidence="2">Uncharacterized protein</fullName>
    </submittedName>
</protein>
<dbReference type="VEuPathDB" id="FungiDB:PSTT_07710"/>
<accession>A0A2S4WJ56</accession>
<reference evidence="2 3" key="1">
    <citation type="submission" date="2017-12" db="EMBL/GenBank/DDBJ databases">
        <title>Gene loss provides genomic basis for host adaptation in cereal stripe rust fungi.</title>
        <authorList>
            <person name="Xia C."/>
        </authorList>
    </citation>
    <scope>NUCLEOTIDE SEQUENCE [LARGE SCALE GENOMIC DNA]</scope>
    <source>
        <strain evidence="2 3">93TX-2</strain>
    </source>
</reference>
<dbReference type="PANTHER" id="PTHR35396:SF1">
    <property type="entry name" value="SMALL SECRETED PROTEIN"/>
    <property type="match status" value="1"/>
</dbReference>
<feature type="region of interest" description="Disordered" evidence="1">
    <location>
        <begin position="192"/>
        <end position="218"/>
    </location>
</feature>
<name>A0A2S4WJ56_9BASI</name>